<dbReference type="SUPFAM" id="SSF48452">
    <property type="entry name" value="TPR-like"/>
    <property type="match status" value="2"/>
</dbReference>
<dbReference type="FunFam" id="1.25.40.10:FF:001383">
    <property type="entry name" value="Pentatricopeptide repeat-containing protein mitochondrial"/>
    <property type="match status" value="1"/>
</dbReference>
<evidence type="ECO:0000313" key="4">
    <source>
        <dbReference type="EMBL" id="OVA17816.1"/>
    </source>
</evidence>
<dbReference type="OrthoDB" id="185373at2759"/>
<organism evidence="4 5">
    <name type="scientific">Macleaya cordata</name>
    <name type="common">Five-seeded plume-poppy</name>
    <name type="synonym">Bocconia cordata</name>
    <dbReference type="NCBI Taxonomy" id="56857"/>
    <lineage>
        <taxon>Eukaryota</taxon>
        <taxon>Viridiplantae</taxon>
        <taxon>Streptophyta</taxon>
        <taxon>Embryophyta</taxon>
        <taxon>Tracheophyta</taxon>
        <taxon>Spermatophyta</taxon>
        <taxon>Magnoliopsida</taxon>
        <taxon>Ranunculales</taxon>
        <taxon>Papaveraceae</taxon>
        <taxon>Papaveroideae</taxon>
        <taxon>Macleaya</taxon>
    </lineage>
</organism>
<name>A0A200R534_MACCD</name>
<dbReference type="GO" id="GO:0003723">
    <property type="term" value="F:RNA binding"/>
    <property type="evidence" value="ECO:0007669"/>
    <property type="project" value="InterPro"/>
</dbReference>
<dbReference type="FunFam" id="1.25.40.10:FF:000031">
    <property type="entry name" value="Pentatricopeptide repeat-containing protein mitochondrial"/>
    <property type="match status" value="1"/>
</dbReference>
<dbReference type="InParanoid" id="A0A200R534"/>
<gene>
    <name evidence="4" type="ORF">BVC80_1835g205</name>
</gene>
<feature type="repeat" description="PPR" evidence="3">
    <location>
        <begin position="231"/>
        <end position="265"/>
    </location>
</feature>
<keyword evidence="5" id="KW-1185">Reference proteome</keyword>
<evidence type="ECO:0000313" key="5">
    <source>
        <dbReference type="Proteomes" id="UP000195402"/>
    </source>
</evidence>
<dbReference type="InterPro" id="IPR011990">
    <property type="entry name" value="TPR-like_helical_dom_sf"/>
</dbReference>
<dbReference type="Gene3D" id="1.25.40.10">
    <property type="entry name" value="Tetratricopeptide repeat domain"/>
    <property type="match status" value="4"/>
</dbReference>
<comment type="similarity">
    <text evidence="2">Belongs to the PPR family. PCMP-E subfamily.</text>
</comment>
<sequence>MRNLHTRTALFRYTHQKIPINNRSFQSSCESYANCIEKYGRDRALHSGRILHGYLIITGLVSSTYLSSKLISFYTQCGQISDARKVFERIPKTNLRRWIVLIGAYSRHGFYQETLDLFMEMQREGRKPNQYILPSILKACANLSVVQMGEKIHCVVLRSSSFDSDAFINCSLIYMYSKCGRLKNARNVFDRMLDKDLVAWNSMVSGYAQHGFARDAFNLVEKMKILGIKPNLVTWNALIAGFSQVGDSEMALELFKNMRVDGFEPDTVSWTSVISGFVQNFRNTEAFDTFKQMVGSGVRPSSFTISSLLPACATRADSKRGKEIHGYALVIGVEEDVFVSSSLVDMYAKCGFIFEAGKLFNKMHRKNTVTWNSMIFGYANHGYSNKAIELFNQMLEKDDVKPDHLTFTAALTACSHAGMVEVGQNMFHLMQEEHGIEPRLEHYACMVDLIGRAGELVEAYNFIKAMPIRPDFFVWGALLGACRNHGNIELAEIAAKQLFELEPENAGSCLLLSNLYADAGSWVDAERLKRMMKRKRLRRNLGCSWIQIA</sequence>
<dbReference type="Proteomes" id="UP000195402">
    <property type="component" value="Unassembled WGS sequence"/>
</dbReference>
<dbReference type="InterPro" id="IPR002885">
    <property type="entry name" value="PPR_rpt"/>
</dbReference>
<dbReference type="PROSITE" id="PS51375">
    <property type="entry name" value="PPR"/>
    <property type="match status" value="5"/>
</dbReference>
<feature type="repeat" description="PPR" evidence="3">
    <location>
        <begin position="94"/>
        <end position="128"/>
    </location>
</feature>
<evidence type="ECO:0000256" key="2">
    <source>
        <dbReference type="ARBA" id="ARBA00061659"/>
    </source>
</evidence>
<dbReference type="Pfam" id="PF01535">
    <property type="entry name" value="PPR"/>
    <property type="match status" value="4"/>
</dbReference>
<comment type="caution">
    <text evidence="4">The sequence shown here is derived from an EMBL/GenBank/DDBJ whole genome shotgun (WGS) entry which is preliminary data.</text>
</comment>
<accession>A0A200R534</accession>
<feature type="repeat" description="PPR" evidence="3">
    <location>
        <begin position="367"/>
        <end position="402"/>
    </location>
</feature>
<dbReference type="FunFam" id="1.25.40.10:FF:000280">
    <property type="entry name" value="Pentatricopeptide repeat-containing protein"/>
    <property type="match status" value="1"/>
</dbReference>
<dbReference type="FunFam" id="1.25.40.10:FF:000285">
    <property type="entry name" value="Pentatricopeptide repeat-containing protein, chloroplastic"/>
    <property type="match status" value="2"/>
</dbReference>
<dbReference type="EMBL" id="MVGT01000437">
    <property type="protein sequence ID" value="OVA17816.1"/>
    <property type="molecule type" value="Genomic_DNA"/>
</dbReference>
<dbReference type="FunCoup" id="A0A200R534">
    <property type="interactions" value="15"/>
</dbReference>
<evidence type="ECO:0000256" key="1">
    <source>
        <dbReference type="ARBA" id="ARBA00022737"/>
    </source>
</evidence>
<dbReference type="PANTHER" id="PTHR47926">
    <property type="entry name" value="PENTATRICOPEPTIDE REPEAT-CONTAINING PROTEIN"/>
    <property type="match status" value="1"/>
</dbReference>
<dbReference type="STRING" id="56857.A0A200R534"/>
<dbReference type="OMA" id="YPNSATI"/>
<evidence type="ECO:0000256" key="3">
    <source>
        <dbReference type="PROSITE-ProRule" id="PRU00708"/>
    </source>
</evidence>
<protein>
    <submittedName>
        <fullName evidence="4">Pentatricopeptide repeat</fullName>
    </submittedName>
</protein>
<dbReference type="GO" id="GO:0009451">
    <property type="term" value="P:RNA modification"/>
    <property type="evidence" value="ECO:0007669"/>
    <property type="project" value="InterPro"/>
</dbReference>
<reference evidence="4 5" key="1">
    <citation type="journal article" date="2017" name="Mol. Plant">
        <title>The Genome of Medicinal Plant Macleaya cordata Provides New Insights into Benzylisoquinoline Alkaloids Metabolism.</title>
        <authorList>
            <person name="Liu X."/>
            <person name="Liu Y."/>
            <person name="Huang P."/>
            <person name="Ma Y."/>
            <person name="Qing Z."/>
            <person name="Tang Q."/>
            <person name="Cao H."/>
            <person name="Cheng P."/>
            <person name="Zheng Y."/>
            <person name="Yuan Z."/>
            <person name="Zhou Y."/>
            <person name="Liu J."/>
            <person name="Tang Z."/>
            <person name="Zhuo Y."/>
            <person name="Zhang Y."/>
            <person name="Yu L."/>
            <person name="Huang J."/>
            <person name="Yang P."/>
            <person name="Peng Q."/>
            <person name="Zhang J."/>
            <person name="Jiang W."/>
            <person name="Zhang Z."/>
            <person name="Lin K."/>
            <person name="Ro D.K."/>
            <person name="Chen X."/>
            <person name="Xiong X."/>
            <person name="Shang Y."/>
            <person name="Huang S."/>
            <person name="Zeng J."/>
        </authorList>
    </citation>
    <scope>NUCLEOTIDE SEQUENCE [LARGE SCALE GENOMIC DNA]</scope>
    <source>
        <strain evidence="5">cv. BLH2017</strain>
        <tissue evidence="4">Root</tissue>
    </source>
</reference>
<proteinExistence type="inferred from homology"/>
<dbReference type="NCBIfam" id="TIGR00756">
    <property type="entry name" value="PPR"/>
    <property type="match status" value="5"/>
</dbReference>
<feature type="repeat" description="PPR" evidence="3">
    <location>
        <begin position="196"/>
        <end position="230"/>
    </location>
</feature>
<feature type="repeat" description="PPR" evidence="3">
    <location>
        <begin position="266"/>
        <end position="300"/>
    </location>
</feature>
<dbReference type="Pfam" id="PF13041">
    <property type="entry name" value="PPR_2"/>
    <property type="match status" value="2"/>
</dbReference>
<keyword evidence="1" id="KW-0677">Repeat</keyword>
<dbReference type="Pfam" id="PF20431">
    <property type="entry name" value="E_motif"/>
    <property type="match status" value="1"/>
</dbReference>
<dbReference type="AlphaFoldDB" id="A0A200R534"/>
<dbReference type="PANTHER" id="PTHR47926:SF487">
    <property type="entry name" value="REPEAT (TPR)-LIKE SUPERFAMILY PROTEIN, PUTATIVE-RELATED"/>
    <property type="match status" value="1"/>
</dbReference>
<dbReference type="InterPro" id="IPR046960">
    <property type="entry name" value="PPR_At4g14850-like_plant"/>
</dbReference>
<dbReference type="InterPro" id="IPR046848">
    <property type="entry name" value="E_motif"/>
</dbReference>